<evidence type="ECO:0000313" key="2">
    <source>
        <dbReference type="Proteomes" id="UP000236163"/>
    </source>
</evidence>
<gene>
    <name evidence="1" type="ORF">RK55_014765</name>
</gene>
<dbReference type="AlphaFoldDB" id="A0A2K0JGC3"/>
<comment type="caution">
    <text evidence="1">The sequence shown here is derived from an EMBL/GenBank/DDBJ whole genome shotgun (WGS) entry which is preliminary data.</text>
</comment>
<sequence length="67" mass="7821">MRARCDTFIQIIPKLSVYLSINLSSFYGILEIFFNEILNRRGEFPLHCPPLLVLTFFDRRKDAGVNT</sequence>
<organism evidence="1 2">
    <name type="scientific">Salmonella enterica subsp. houtenae serovar 50:g,z51:-</name>
    <dbReference type="NCBI Taxonomy" id="1173947"/>
    <lineage>
        <taxon>Bacteria</taxon>
        <taxon>Pseudomonadati</taxon>
        <taxon>Pseudomonadota</taxon>
        <taxon>Gammaproteobacteria</taxon>
        <taxon>Enterobacterales</taxon>
        <taxon>Enterobacteriaceae</taxon>
        <taxon>Salmonella</taxon>
    </lineage>
</organism>
<name>A0A2K0JGC3_SALHO</name>
<evidence type="ECO:0000313" key="1">
    <source>
        <dbReference type="EMBL" id="PNO34323.1"/>
    </source>
</evidence>
<accession>A0A2K0JGC3</accession>
<dbReference type="Proteomes" id="UP000236163">
    <property type="component" value="Unassembled WGS sequence"/>
</dbReference>
<proteinExistence type="predicted"/>
<reference evidence="2" key="1">
    <citation type="submission" date="2017-12" db="EMBL/GenBank/DDBJ databases">
        <title>FDA dAtabase for Regulatory Grade micrObial Sequences (FDA-ARGOS): Supporting development and validation of Infectious Disease Dx tests.</title>
        <authorList>
            <person name="Sichtig H."/>
            <person name="Tallon L."/>
            <person name="Sadzewicz L."/>
            <person name="Sengamalay N."/>
            <person name="Nagaraj S."/>
            <person name="Vavikolanu K."/>
            <person name="Aluvathingal J."/>
            <person name="Nadendla S."/>
            <person name="Pirone D.C."/>
            <person name="Hoffman M."/>
            <person name="Muruvanda T."/>
            <person name="Allard M."/>
            <person name="Evans P."/>
        </authorList>
    </citation>
    <scope>NUCLEOTIDE SEQUENCE [LARGE SCALE GENOMIC DNA]</scope>
    <source>
        <strain evidence="2">FDAARGOS_55</strain>
    </source>
</reference>
<protein>
    <submittedName>
        <fullName evidence="1">Uncharacterized protein</fullName>
    </submittedName>
</protein>
<dbReference type="EMBL" id="JWSP02000004">
    <property type="protein sequence ID" value="PNO34323.1"/>
    <property type="molecule type" value="Genomic_DNA"/>
</dbReference>